<keyword evidence="8 15" id="KW-0227">DNA damage</keyword>
<evidence type="ECO:0000256" key="13">
    <source>
        <dbReference type="ARBA" id="ARBA00023204"/>
    </source>
</evidence>
<proteinExistence type="inferred from homology"/>
<comment type="subunit">
    <text evidence="15">Component of the Smc5-Smc6 complex.</text>
</comment>
<dbReference type="PANTHER" id="PTHR20973:SF0">
    <property type="entry name" value="NON-STRUCTURAL MAINTENANCE OF CHROMOSOMES ELEMENT 1 HOMOLOG"/>
    <property type="match status" value="1"/>
</dbReference>
<evidence type="ECO:0000256" key="8">
    <source>
        <dbReference type="ARBA" id="ARBA00022763"/>
    </source>
</evidence>
<evidence type="ECO:0000256" key="1">
    <source>
        <dbReference type="ARBA" id="ARBA00000900"/>
    </source>
</evidence>
<comment type="catalytic activity">
    <reaction evidence="1 15">
        <text>S-ubiquitinyl-[E2 ubiquitin-conjugating enzyme]-L-cysteine + [acceptor protein]-L-lysine = [E2 ubiquitin-conjugating enzyme]-L-cysteine + N(6)-ubiquitinyl-[acceptor protein]-L-lysine.</text>
        <dbReference type="EC" id="2.3.2.27"/>
    </reaction>
</comment>
<evidence type="ECO:0000256" key="15">
    <source>
        <dbReference type="RuleBase" id="RU368018"/>
    </source>
</evidence>
<keyword evidence="7 15" id="KW-0479">Metal-binding</keyword>
<evidence type="ECO:0000256" key="6">
    <source>
        <dbReference type="ARBA" id="ARBA00022679"/>
    </source>
</evidence>
<comment type="subcellular location">
    <subcellularLocation>
        <location evidence="2 15">Nucleus</location>
    </subcellularLocation>
</comment>
<name>A0A1L0D1Y1_9ASCO</name>
<keyword evidence="13 15" id="KW-0234">DNA repair</keyword>
<dbReference type="GO" id="GO:0005634">
    <property type="term" value="C:nucleus"/>
    <property type="evidence" value="ECO:0007669"/>
    <property type="project" value="UniProtKB-SubCell"/>
</dbReference>
<evidence type="ECO:0000256" key="7">
    <source>
        <dbReference type="ARBA" id="ARBA00022723"/>
    </source>
</evidence>
<dbReference type="GO" id="GO:0008270">
    <property type="term" value="F:zinc ion binding"/>
    <property type="evidence" value="ECO:0007669"/>
    <property type="project" value="UniProtKB-KW"/>
</dbReference>
<dbReference type="EMBL" id="LT635764">
    <property type="protein sequence ID" value="SGZ49984.1"/>
    <property type="molecule type" value="Genomic_DNA"/>
</dbReference>
<reference evidence="17 18" key="1">
    <citation type="submission" date="2016-10" db="EMBL/GenBank/DDBJ databases">
        <authorList>
            <person name="de Groot N.N."/>
        </authorList>
    </citation>
    <scope>NUCLEOTIDE SEQUENCE [LARGE SCALE GENOMIC DNA]</scope>
    <source>
        <strain evidence="17 18">PYCC 4715</strain>
    </source>
</reference>
<comment type="function">
    <text evidence="15">Acts in a DNA repair pathway for removal of UV-induced DNA damage that is distinct from classical nucleotide excision repair and in repair of ionizing radiation damage. Functions in homologous recombination repair of DNA double strand breaks and in recovery of stalled replication forks.</text>
</comment>
<protein>
    <recommendedName>
        <fullName evidence="5 15">Non-structural maintenance of chromosomes element 1 homolog</fullName>
        <ecNumber evidence="4 15">2.3.2.27</ecNumber>
    </recommendedName>
</protein>
<evidence type="ECO:0000256" key="2">
    <source>
        <dbReference type="ARBA" id="ARBA00004123"/>
    </source>
</evidence>
<dbReference type="InterPro" id="IPR036388">
    <property type="entry name" value="WH-like_DNA-bd_sf"/>
</dbReference>
<dbReference type="Gene3D" id="3.30.40.10">
    <property type="entry name" value="Zinc/RING finger domain, C3HC4 (zinc finger)"/>
    <property type="match status" value="1"/>
</dbReference>
<keyword evidence="6 15" id="KW-0808">Transferase</keyword>
<evidence type="ECO:0000259" key="16">
    <source>
        <dbReference type="Pfam" id="PF08746"/>
    </source>
</evidence>
<evidence type="ECO:0000256" key="9">
    <source>
        <dbReference type="ARBA" id="ARBA00022771"/>
    </source>
</evidence>
<dbReference type="SUPFAM" id="SSF57850">
    <property type="entry name" value="RING/U-box"/>
    <property type="match status" value="1"/>
</dbReference>
<dbReference type="EC" id="2.3.2.27" evidence="4 15"/>
<dbReference type="AlphaFoldDB" id="A0A1L0D1Y1"/>
<dbReference type="PANTHER" id="PTHR20973">
    <property type="entry name" value="NON-SMC ELEMENT 1-RELATED"/>
    <property type="match status" value="1"/>
</dbReference>
<dbReference type="Gene3D" id="1.10.10.10">
    <property type="entry name" value="Winged helix-like DNA-binding domain superfamily/Winged helix DNA-binding domain"/>
    <property type="match status" value="1"/>
</dbReference>
<evidence type="ECO:0000256" key="11">
    <source>
        <dbReference type="ARBA" id="ARBA00022833"/>
    </source>
</evidence>
<evidence type="ECO:0000256" key="12">
    <source>
        <dbReference type="ARBA" id="ARBA00023172"/>
    </source>
</evidence>
<keyword evidence="12 15" id="KW-0233">DNA recombination</keyword>
<evidence type="ECO:0000313" key="17">
    <source>
        <dbReference type="EMBL" id="SGZ49984.1"/>
    </source>
</evidence>
<keyword evidence="10 15" id="KW-0833">Ubl conjugation pathway</keyword>
<feature type="domain" description="Non-structural maintenance of chromosomes element 1 RING C4HC3-type" evidence="16">
    <location>
        <begin position="195"/>
        <end position="234"/>
    </location>
</feature>
<dbReference type="GO" id="GO:0061630">
    <property type="term" value="F:ubiquitin protein ligase activity"/>
    <property type="evidence" value="ECO:0007669"/>
    <property type="project" value="UniProtKB-EC"/>
</dbReference>
<dbReference type="GO" id="GO:0030915">
    <property type="term" value="C:Smc5-Smc6 complex"/>
    <property type="evidence" value="ECO:0007669"/>
    <property type="project" value="UniProtKB-UniRule"/>
</dbReference>
<sequence length="249" mass="27972">MASSITECHRVLLTFIRTRKIVLEDEMDAKFPILVSHFGLDSENPSLLREYISTINVALEKHAFKIETIRDQESRQHQYVFINTRFDDVIQGCTPYTPPELDAIKQVIDEIINASNFSFCFPQGNAKQLVGSTLKQRASDATYFVARLVDDGWIEITQLNRLVLAPASLAELKEYLADRFGYFLADDLLGKLLVCHTCGDLVTLGVKCRSRDCGSSFHKKCAEVYMRSNDGCPSSSCSDTLEDMVKVGP</sequence>
<keyword evidence="11 15" id="KW-0862">Zinc</keyword>
<keyword evidence="9 15" id="KW-0863">Zinc-finger</keyword>
<dbReference type="InterPro" id="IPR013083">
    <property type="entry name" value="Znf_RING/FYVE/PHD"/>
</dbReference>
<dbReference type="Pfam" id="PF08746">
    <property type="entry name" value="zf-RING-like"/>
    <property type="match status" value="1"/>
</dbReference>
<evidence type="ECO:0000256" key="3">
    <source>
        <dbReference type="ARBA" id="ARBA00010258"/>
    </source>
</evidence>
<evidence type="ECO:0000256" key="10">
    <source>
        <dbReference type="ARBA" id="ARBA00022786"/>
    </source>
</evidence>
<dbReference type="Proteomes" id="UP000182259">
    <property type="component" value="Chromosome I"/>
</dbReference>
<dbReference type="InterPro" id="IPR014857">
    <property type="entry name" value="Nse1_RING_C4HC3-type"/>
</dbReference>
<dbReference type="GO" id="GO:0000724">
    <property type="term" value="P:double-strand break repair via homologous recombination"/>
    <property type="evidence" value="ECO:0007669"/>
    <property type="project" value="TreeGrafter"/>
</dbReference>
<gene>
    <name evidence="17" type="ORF">SAMEA4029009_CIC11G00000005981</name>
</gene>
<evidence type="ECO:0000256" key="4">
    <source>
        <dbReference type="ARBA" id="ARBA00012483"/>
    </source>
</evidence>
<comment type="similarity">
    <text evidence="3 15">Belongs to the NSE1 family.</text>
</comment>
<accession>A0A1L0D1Y1</accession>
<dbReference type="Pfam" id="PF07574">
    <property type="entry name" value="SMC_Nse1"/>
    <property type="match status" value="1"/>
</dbReference>
<organism evidence="17 18">
    <name type="scientific">Sungouiella intermedia</name>
    <dbReference type="NCBI Taxonomy" id="45354"/>
    <lineage>
        <taxon>Eukaryota</taxon>
        <taxon>Fungi</taxon>
        <taxon>Dikarya</taxon>
        <taxon>Ascomycota</taxon>
        <taxon>Saccharomycotina</taxon>
        <taxon>Pichiomycetes</taxon>
        <taxon>Metschnikowiaceae</taxon>
        <taxon>Sungouiella</taxon>
    </lineage>
</organism>
<dbReference type="Gene3D" id="3.90.1150.220">
    <property type="match status" value="1"/>
</dbReference>
<evidence type="ECO:0000256" key="5">
    <source>
        <dbReference type="ARBA" id="ARBA00019422"/>
    </source>
</evidence>
<evidence type="ECO:0000313" key="18">
    <source>
        <dbReference type="Proteomes" id="UP000182259"/>
    </source>
</evidence>
<keyword evidence="14 15" id="KW-0539">Nucleus</keyword>
<evidence type="ECO:0000256" key="14">
    <source>
        <dbReference type="ARBA" id="ARBA00023242"/>
    </source>
</evidence>
<dbReference type="InterPro" id="IPR011513">
    <property type="entry name" value="Nse1"/>
</dbReference>